<dbReference type="PROSITE" id="PS50110">
    <property type="entry name" value="RESPONSE_REGULATORY"/>
    <property type="match status" value="1"/>
</dbReference>
<dbReference type="GO" id="GO:0000160">
    <property type="term" value="P:phosphorelay signal transduction system"/>
    <property type="evidence" value="ECO:0007669"/>
    <property type="project" value="UniProtKB-KW"/>
</dbReference>
<keyword evidence="1 6" id="KW-0597">Phosphoprotein</keyword>
<dbReference type="SUPFAM" id="SSF52172">
    <property type="entry name" value="CheY-like"/>
    <property type="match status" value="1"/>
</dbReference>
<dbReference type="Pfam" id="PF00072">
    <property type="entry name" value="Response_reg"/>
    <property type="match status" value="1"/>
</dbReference>
<dbReference type="Gene3D" id="3.40.50.2300">
    <property type="match status" value="1"/>
</dbReference>
<dbReference type="SMART" id="SM00448">
    <property type="entry name" value="REC"/>
    <property type="match status" value="1"/>
</dbReference>
<dbReference type="SUPFAM" id="SSF46894">
    <property type="entry name" value="C-terminal effector domain of the bipartite response regulators"/>
    <property type="match status" value="1"/>
</dbReference>
<evidence type="ECO:0000313" key="10">
    <source>
        <dbReference type="Proteomes" id="UP000321820"/>
    </source>
</evidence>
<keyword evidence="2" id="KW-0902">Two-component regulatory system</keyword>
<dbReference type="Proteomes" id="UP000321820">
    <property type="component" value="Chromosome"/>
</dbReference>
<dbReference type="KEGG" id="talb:FTW19_21935"/>
<evidence type="ECO:0000256" key="5">
    <source>
        <dbReference type="ARBA" id="ARBA00023163"/>
    </source>
</evidence>
<dbReference type="InterPro" id="IPR001789">
    <property type="entry name" value="Sig_transdc_resp-reg_receiver"/>
</dbReference>
<keyword evidence="4" id="KW-0238">DNA-binding</keyword>
<evidence type="ECO:0000256" key="4">
    <source>
        <dbReference type="ARBA" id="ARBA00023125"/>
    </source>
</evidence>
<dbReference type="GO" id="GO:0003677">
    <property type="term" value="F:DNA binding"/>
    <property type="evidence" value="ECO:0007669"/>
    <property type="project" value="UniProtKB-KW"/>
</dbReference>
<dbReference type="SMART" id="SM00421">
    <property type="entry name" value="HTH_LUXR"/>
    <property type="match status" value="1"/>
</dbReference>
<dbReference type="InterPro" id="IPR011006">
    <property type="entry name" value="CheY-like_superfamily"/>
</dbReference>
<evidence type="ECO:0000256" key="3">
    <source>
        <dbReference type="ARBA" id="ARBA00023015"/>
    </source>
</evidence>
<proteinExistence type="predicted"/>
<dbReference type="InterPro" id="IPR036388">
    <property type="entry name" value="WH-like_DNA-bd_sf"/>
</dbReference>
<feature type="domain" description="HTH luxR-type" evidence="7">
    <location>
        <begin position="136"/>
        <end position="201"/>
    </location>
</feature>
<dbReference type="Gene3D" id="1.10.10.10">
    <property type="entry name" value="Winged helix-like DNA-binding domain superfamily/Winged helix DNA-binding domain"/>
    <property type="match status" value="1"/>
</dbReference>
<feature type="domain" description="Response regulatory" evidence="8">
    <location>
        <begin position="7"/>
        <end position="120"/>
    </location>
</feature>
<dbReference type="PANTHER" id="PTHR44688:SF16">
    <property type="entry name" value="DNA-BINDING TRANSCRIPTIONAL ACTIVATOR DEVR_DOSR"/>
    <property type="match status" value="1"/>
</dbReference>
<dbReference type="CDD" id="cd06170">
    <property type="entry name" value="LuxR_C_like"/>
    <property type="match status" value="1"/>
</dbReference>
<dbReference type="FunFam" id="3.40.50.2300:FF:000018">
    <property type="entry name" value="DNA-binding transcriptional regulator NtrC"/>
    <property type="match status" value="1"/>
</dbReference>
<evidence type="ECO:0000256" key="2">
    <source>
        <dbReference type="ARBA" id="ARBA00023012"/>
    </source>
</evidence>
<dbReference type="Pfam" id="PF00196">
    <property type="entry name" value="GerE"/>
    <property type="match status" value="1"/>
</dbReference>
<dbReference type="InterPro" id="IPR000792">
    <property type="entry name" value="Tscrpt_reg_LuxR_C"/>
</dbReference>
<dbReference type="PROSITE" id="PS50043">
    <property type="entry name" value="HTH_LUXR_2"/>
    <property type="match status" value="1"/>
</dbReference>
<dbReference type="CDD" id="cd17537">
    <property type="entry name" value="REC_FixJ"/>
    <property type="match status" value="1"/>
</dbReference>
<evidence type="ECO:0000259" key="7">
    <source>
        <dbReference type="PROSITE" id="PS50043"/>
    </source>
</evidence>
<organism evidence="9 10">
    <name type="scientific">Terriglobus albidus</name>
    <dbReference type="NCBI Taxonomy" id="1592106"/>
    <lineage>
        <taxon>Bacteria</taxon>
        <taxon>Pseudomonadati</taxon>
        <taxon>Acidobacteriota</taxon>
        <taxon>Terriglobia</taxon>
        <taxon>Terriglobales</taxon>
        <taxon>Acidobacteriaceae</taxon>
        <taxon>Terriglobus</taxon>
    </lineage>
</organism>
<reference evidence="9 10" key="1">
    <citation type="submission" date="2019-08" db="EMBL/GenBank/DDBJ databases">
        <title>Complete genome sequence of Terriglobus albidus strain ORNL.</title>
        <authorList>
            <person name="Podar M."/>
        </authorList>
    </citation>
    <scope>NUCLEOTIDE SEQUENCE [LARGE SCALE GENOMIC DNA]</scope>
    <source>
        <strain evidence="9 10">ORNL</strain>
    </source>
</reference>
<evidence type="ECO:0000259" key="8">
    <source>
        <dbReference type="PROSITE" id="PS50110"/>
    </source>
</evidence>
<feature type="modified residue" description="4-aspartylphosphate" evidence="6">
    <location>
        <position position="56"/>
    </location>
</feature>
<dbReference type="AlphaFoldDB" id="A0A5B9EJ35"/>
<dbReference type="InterPro" id="IPR016032">
    <property type="entry name" value="Sig_transdc_resp-reg_C-effctor"/>
</dbReference>
<name>A0A5B9EJ35_9BACT</name>
<dbReference type="RefSeq" id="WP_147649707.1">
    <property type="nucleotide sequence ID" value="NZ_CP042806.1"/>
</dbReference>
<evidence type="ECO:0000313" key="9">
    <source>
        <dbReference type="EMBL" id="QEE30407.1"/>
    </source>
</evidence>
<keyword evidence="10" id="KW-1185">Reference proteome</keyword>
<dbReference type="OrthoDB" id="120990at2"/>
<dbReference type="PRINTS" id="PR00038">
    <property type="entry name" value="HTHLUXR"/>
</dbReference>
<dbReference type="PANTHER" id="PTHR44688">
    <property type="entry name" value="DNA-BINDING TRANSCRIPTIONAL ACTIVATOR DEVR_DOSR"/>
    <property type="match status" value="1"/>
</dbReference>
<keyword evidence="5" id="KW-0804">Transcription</keyword>
<gene>
    <name evidence="9" type="ORF">FTW19_21935</name>
</gene>
<accession>A0A5B9EJ35</accession>
<evidence type="ECO:0000256" key="1">
    <source>
        <dbReference type="ARBA" id="ARBA00022553"/>
    </source>
</evidence>
<sequence>MSARQPIVYIVDDDYRVREALQALLASAGYEVVVFDSAASYLNFNRPDRAACLILDLDLPGMNGLELQRKIAGEDTPPIVFLTGHGDIPSTVKAMKAGATEFLSKPFDDEELLRSVEAGLQLDETTRARFAELDVIRKRYALLTPREREVLPFVIAGLLNKQTAWELGTSEITIRIHRGQIMKKMEAESLADLVRLAARLGIEPLSSNTKR</sequence>
<keyword evidence="3" id="KW-0805">Transcription regulation</keyword>
<evidence type="ECO:0000256" key="6">
    <source>
        <dbReference type="PROSITE-ProRule" id="PRU00169"/>
    </source>
</evidence>
<dbReference type="GO" id="GO:0006355">
    <property type="term" value="P:regulation of DNA-templated transcription"/>
    <property type="evidence" value="ECO:0007669"/>
    <property type="project" value="InterPro"/>
</dbReference>
<dbReference type="EMBL" id="CP042806">
    <property type="protein sequence ID" value="QEE30407.1"/>
    <property type="molecule type" value="Genomic_DNA"/>
</dbReference>
<protein>
    <submittedName>
        <fullName evidence="9">Response regulator transcription factor</fullName>
    </submittedName>
</protein>